<comment type="caution">
    <text evidence="1">The sequence shown here is derived from an EMBL/GenBank/DDBJ whole genome shotgun (WGS) entry which is preliminary data.</text>
</comment>
<dbReference type="Gene3D" id="3.40.50.300">
    <property type="entry name" value="P-loop containing nucleotide triphosphate hydrolases"/>
    <property type="match status" value="1"/>
</dbReference>
<dbReference type="RefSeq" id="WP_123738726.1">
    <property type="nucleotide sequence ID" value="NZ_RKHQ01000001.1"/>
</dbReference>
<evidence type="ECO:0008006" key="3">
    <source>
        <dbReference type="Google" id="ProtNLM"/>
    </source>
</evidence>
<dbReference type="EMBL" id="RKHQ01000001">
    <property type="protein sequence ID" value="ROR96566.1"/>
    <property type="molecule type" value="Genomic_DNA"/>
</dbReference>
<accession>A0A3N2D9U9</accession>
<evidence type="ECO:0000313" key="2">
    <source>
        <dbReference type="Proteomes" id="UP000275356"/>
    </source>
</evidence>
<dbReference type="InterPro" id="IPR027417">
    <property type="entry name" value="P-loop_NTPase"/>
</dbReference>
<keyword evidence="2" id="KW-1185">Reference proteome</keyword>
<dbReference type="OrthoDB" id="5060899at2"/>
<evidence type="ECO:0000313" key="1">
    <source>
        <dbReference type="EMBL" id="ROR96566.1"/>
    </source>
</evidence>
<organism evidence="1 2">
    <name type="scientific">Salana multivorans</name>
    <dbReference type="NCBI Taxonomy" id="120377"/>
    <lineage>
        <taxon>Bacteria</taxon>
        <taxon>Bacillati</taxon>
        <taxon>Actinomycetota</taxon>
        <taxon>Actinomycetes</taxon>
        <taxon>Micrococcales</taxon>
        <taxon>Beutenbergiaceae</taxon>
        <taxon>Salana</taxon>
    </lineage>
</organism>
<reference evidence="1 2" key="1">
    <citation type="submission" date="2018-11" db="EMBL/GenBank/DDBJ databases">
        <title>Sequencing the genomes of 1000 actinobacteria strains.</title>
        <authorList>
            <person name="Klenk H.-P."/>
        </authorList>
    </citation>
    <scope>NUCLEOTIDE SEQUENCE [LARGE SCALE GENOMIC DNA]</scope>
    <source>
        <strain evidence="1 2">DSM 13521</strain>
    </source>
</reference>
<dbReference type="AlphaFoldDB" id="A0A3N2D9U9"/>
<dbReference type="Proteomes" id="UP000275356">
    <property type="component" value="Unassembled WGS sequence"/>
</dbReference>
<gene>
    <name evidence="1" type="ORF">EDD28_1151</name>
</gene>
<name>A0A3N2D9U9_9MICO</name>
<sequence>MLLSLTGASCAGKSTVLPALSAADWAPWDVRCAEFDSIGVPLDADTAWRHGAVERWVRHALDLQADGVHLLLCGQVPIGELLAAPSADRLDGVAACVLHCSPQERAARLRARGEPEESIAHHDRFGAWFLDHARDPRHRPEVIRVPGTMRWERWDGASAWPVPVAILETTGVAPADTARRVWAWARETLQRTEGARVDA</sequence>
<protein>
    <recommendedName>
        <fullName evidence="3">AAA domain-containing protein</fullName>
    </recommendedName>
</protein>
<dbReference type="SUPFAM" id="SSF52540">
    <property type="entry name" value="P-loop containing nucleoside triphosphate hydrolases"/>
    <property type="match status" value="1"/>
</dbReference>
<proteinExistence type="predicted"/>